<dbReference type="EMBL" id="KZ613966">
    <property type="protein sequence ID" value="PMD30596.1"/>
    <property type="molecule type" value="Genomic_DNA"/>
</dbReference>
<sequence length="328" mass="36168">MIGQPRIPPTPAGTSMAGQTVIITGGNTGIGFEIARQYLTLKASRIIITVRSESKGRDAIAALRADYAVKAANPSAIIEAFILDLEDYQSALRFVQKVKKEVPELNVLLCNAGMNIVKYEESKSGHEMVIQVNCYTHFFIILELLPLLRTTSLKQATPSRLTIVGSTMQTLHTLSNHPFNPPDTILSHFDDRKAYNMKRYADAKLTDNAFIRKLATTVSVNEVIVNNVCPGMVATEFDKGLPVYLRLSMSLIRAVRARSVEQGVWALVYATAVAGPESHGKFLNHNKVDIGAPFLDEKLGKEFIDKLWTEIVEEAKTIDPGLEIVVEA</sequence>
<comment type="similarity">
    <text evidence="1">Belongs to the short-chain dehydrogenases/reductases (SDR) family.</text>
</comment>
<dbReference type="PANTHER" id="PTHR24320:SF252">
    <property type="entry name" value="DEHYDROGENASE_REDUCTASE FAMILY PROTEIN, PUTATIVE (AFU_ORTHOLOGUE AFUA_3G08550)-RELATED"/>
    <property type="match status" value="1"/>
</dbReference>
<proteinExistence type="inferred from homology"/>
<dbReference type="SUPFAM" id="SSF51735">
    <property type="entry name" value="NAD(P)-binding Rossmann-fold domains"/>
    <property type="match status" value="1"/>
</dbReference>
<dbReference type="InterPro" id="IPR002347">
    <property type="entry name" value="SDR_fam"/>
</dbReference>
<dbReference type="OrthoDB" id="542013at2759"/>
<organism evidence="4 5">
    <name type="scientific">Hyaloscypha variabilis (strain UAMH 11265 / GT02V1 / F)</name>
    <name type="common">Meliniomyces variabilis</name>
    <dbReference type="NCBI Taxonomy" id="1149755"/>
    <lineage>
        <taxon>Eukaryota</taxon>
        <taxon>Fungi</taxon>
        <taxon>Dikarya</taxon>
        <taxon>Ascomycota</taxon>
        <taxon>Pezizomycotina</taxon>
        <taxon>Leotiomycetes</taxon>
        <taxon>Helotiales</taxon>
        <taxon>Hyaloscyphaceae</taxon>
        <taxon>Hyaloscypha</taxon>
        <taxon>Hyaloscypha variabilis</taxon>
    </lineage>
</organism>
<accession>A0A2J6QWE8</accession>
<keyword evidence="3" id="KW-0560">Oxidoreductase</keyword>
<dbReference type="Gene3D" id="3.40.50.720">
    <property type="entry name" value="NAD(P)-binding Rossmann-like Domain"/>
    <property type="match status" value="1"/>
</dbReference>
<name>A0A2J6QWE8_HYAVF</name>
<evidence type="ECO:0000256" key="1">
    <source>
        <dbReference type="ARBA" id="ARBA00006484"/>
    </source>
</evidence>
<evidence type="ECO:0000313" key="4">
    <source>
        <dbReference type="EMBL" id="PMD30596.1"/>
    </source>
</evidence>
<dbReference type="STRING" id="1149755.A0A2J6QWE8"/>
<evidence type="ECO:0000256" key="2">
    <source>
        <dbReference type="ARBA" id="ARBA00022857"/>
    </source>
</evidence>
<dbReference type="Pfam" id="PF00106">
    <property type="entry name" value="adh_short"/>
    <property type="match status" value="1"/>
</dbReference>
<keyword evidence="2" id="KW-0521">NADP</keyword>
<dbReference type="GO" id="GO:0016491">
    <property type="term" value="F:oxidoreductase activity"/>
    <property type="evidence" value="ECO:0007669"/>
    <property type="project" value="UniProtKB-KW"/>
</dbReference>
<dbReference type="AlphaFoldDB" id="A0A2J6QWE8"/>
<keyword evidence="5" id="KW-1185">Reference proteome</keyword>
<evidence type="ECO:0000313" key="5">
    <source>
        <dbReference type="Proteomes" id="UP000235786"/>
    </source>
</evidence>
<evidence type="ECO:0000256" key="3">
    <source>
        <dbReference type="ARBA" id="ARBA00023002"/>
    </source>
</evidence>
<dbReference type="InterPro" id="IPR036291">
    <property type="entry name" value="NAD(P)-bd_dom_sf"/>
</dbReference>
<protein>
    <submittedName>
        <fullName evidence="4">Putative carbonyl reductase</fullName>
    </submittedName>
</protein>
<dbReference type="Proteomes" id="UP000235786">
    <property type="component" value="Unassembled WGS sequence"/>
</dbReference>
<gene>
    <name evidence="4" type="ORF">L207DRAFT_559032</name>
</gene>
<dbReference type="PRINTS" id="PR00081">
    <property type="entry name" value="GDHRDH"/>
</dbReference>
<reference evidence="4 5" key="1">
    <citation type="submission" date="2016-04" db="EMBL/GenBank/DDBJ databases">
        <title>A degradative enzymes factory behind the ericoid mycorrhizal symbiosis.</title>
        <authorList>
            <consortium name="DOE Joint Genome Institute"/>
            <person name="Martino E."/>
            <person name="Morin E."/>
            <person name="Grelet G."/>
            <person name="Kuo A."/>
            <person name="Kohler A."/>
            <person name="Daghino S."/>
            <person name="Barry K."/>
            <person name="Choi C."/>
            <person name="Cichocki N."/>
            <person name="Clum A."/>
            <person name="Copeland A."/>
            <person name="Hainaut M."/>
            <person name="Haridas S."/>
            <person name="Labutti K."/>
            <person name="Lindquist E."/>
            <person name="Lipzen A."/>
            <person name="Khouja H.-R."/>
            <person name="Murat C."/>
            <person name="Ohm R."/>
            <person name="Olson A."/>
            <person name="Spatafora J."/>
            <person name="Veneault-Fourrey C."/>
            <person name="Henrissat B."/>
            <person name="Grigoriev I."/>
            <person name="Martin F."/>
            <person name="Perotto S."/>
        </authorList>
    </citation>
    <scope>NUCLEOTIDE SEQUENCE [LARGE SCALE GENOMIC DNA]</scope>
    <source>
        <strain evidence="4 5">F</strain>
    </source>
</reference>
<dbReference type="PANTHER" id="PTHR24320">
    <property type="entry name" value="RETINOL DEHYDROGENASE"/>
    <property type="match status" value="1"/>
</dbReference>